<gene>
    <name evidence="1" type="ORF">S06H3_49329</name>
</gene>
<accession>X1P5V8</accession>
<name>X1P5V8_9ZZZZ</name>
<organism evidence="1">
    <name type="scientific">marine sediment metagenome</name>
    <dbReference type="NCBI Taxonomy" id="412755"/>
    <lineage>
        <taxon>unclassified sequences</taxon>
        <taxon>metagenomes</taxon>
        <taxon>ecological metagenomes</taxon>
    </lineage>
</organism>
<evidence type="ECO:0000313" key="1">
    <source>
        <dbReference type="EMBL" id="GAI34410.1"/>
    </source>
</evidence>
<dbReference type="AlphaFoldDB" id="X1P5V8"/>
<reference evidence="1" key="1">
    <citation type="journal article" date="2014" name="Front. Microbiol.">
        <title>High frequency of phylogenetically diverse reductive dehalogenase-homologous genes in deep subseafloor sedimentary metagenomes.</title>
        <authorList>
            <person name="Kawai M."/>
            <person name="Futagami T."/>
            <person name="Toyoda A."/>
            <person name="Takaki Y."/>
            <person name="Nishi S."/>
            <person name="Hori S."/>
            <person name="Arai W."/>
            <person name="Tsubouchi T."/>
            <person name="Morono Y."/>
            <person name="Uchiyama I."/>
            <person name="Ito T."/>
            <person name="Fujiyama A."/>
            <person name="Inagaki F."/>
            <person name="Takami H."/>
        </authorList>
    </citation>
    <scope>NUCLEOTIDE SEQUENCE</scope>
    <source>
        <strain evidence="1">Expedition CK06-06</strain>
    </source>
</reference>
<sequence length="160" mass="16827">MKQSILEVSTTKKYPIGTRIAMGDDVFRYSYAAEAIKSGWGGFNDGTRIHEAGGAIAEHAVGATLINFDCADVVAENGLQGGYVCRYVAPAFRCRIKSNLKTAAGILAITLRDPLPVVIGVTEWIAAYPSIYSRILKAGGVSALHAVGGNLVIGKANEGV</sequence>
<protein>
    <submittedName>
        <fullName evidence="1">Uncharacterized protein</fullName>
    </submittedName>
</protein>
<comment type="caution">
    <text evidence="1">The sequence shown here is derived from an EMBL/GenBank/DDBJ whole genome shotgun (WGS) entry which is preliminary data.</text>
</comment>
<dbReference type="EMBL" id="BARV01031140">
    <property type="protein sequence ID" value="GAI34410.1"/>
    <property type="molecule type" value="Genomic_DNA"/>
</dbReference>
<feature type="non-terminal residue" evidence="1">
    <location>
        <position position="160"/>
    </location>
</feature>
<proteinExistence type="predicted"/>